<evidence type="ECO:0000256" key="8">
    <source>
        <dbReference type="PROSITE-ProRule" id="PRU00284"/>
    </source>
</evidence>
<dbReference type="SMART" id="SM00283">
    <property type="entry name" value="MA"/>
    <property type="match status" value="1"/>
</dbReference>
<keyword evidence="4 9" id="KW-1133">Transmembrane helix</keyword>
<feature type="transmembrane region" description="Helical" evidence="9">
    <location>
        <begin position="12"/>
        <end position="32"/>
    </location>
</feature>
<dbReference type="GO" id="GO:0007165">
    <property type="term" value="P:signal transduction"/>
    <property type="evidence" value="ECO:0007669"/>
    <property type="project" value="UniProtKB-KW"/>
</dbReference>
<dbReference type="PANTHER" id="PTHR32089">
    <property type="entry name" value="METHYL-ACCEPTING CHEMOTAXIS PROTEIN MCPB"/>
    <property type="match status" value="1"/>
</dbReference>
<evidence type="ECO:0000259" key="10">
    <source>
        <dbReference type="PROSITE" id="PS50111"/>
    </source>
</evidence>
<feature type="domain" description="Methyl-accepting transducer" evidence="10">
    <location>
        <begin position="275"/>
        <end position="511"/>
    </location>
</feature>
<evidence type="ECO:0000313" key="11">
    <source>
        <dbReference type="EMBL" id="MCJ0974867.1"/>
    </source>
</evidence>
<evidence type="ECO:0000256" key="1">
    <source>
        <dbReference type="ARBA" id="ARBA00004141"/>
    </source>
</evidence>
<sequence length="547" mass="57951">MNLTVKLKLALSFAALTLIVLFISVLAVLELAKSNAAFSDYVEGVNAREELASKLLIAAQRRAVAARNLVLLSSQADLQLEHAAVLEAHRDVQRNLDALNTAVQRIADDSALREKQLLAEITRVEGLYGPVALDIVERAVAGQRDEAIVRINRDCIPLLRQLLAAGEAYMQHSRDVANADVETGRHEYETQRKLMIGVCLLAVLLALGLGIGIVRSLLRTLGAEPLELSAAASRVASGDIRRLPGAEHAPAGSVMASLGEMQRSLGELIGQVRRSAETLSGAAEELSQSTEQASAGVVAQKQEVDQVATAIHEMAATVQEVARNSEQAASAALAADRQAQAGEATARQAVAQIKQLADEVAQSTGAMTRLKRESEQIGGVLDVIKSVADQTNLLALNAAIEAARAGDAGRGFAVVADEVRTLARRTQEATVEIQSLIQGLQAIAEEAAATMQVCSDLTERTVSGVDDTGTAVADITRMITSIQQMVQQIATAAEEQSAVAEEISRSVTRVRDIADESATSTEQTAASSVELARLGGTLSQQVQRFEV</sequence>
<dbReference type="PANTHER" id="PTHR32089:SF120">
    <property type="entry name" value="METHYL-ACCEPTING CHEMOTAXIS PROTEIN TLPQ"/>
    <property type="match status" value="1"/>
</dbReference>
<reference evidence="11" key="1">
    <citation type="submission" date="2022-03" db="EMBL/GenBank/DDBJ databases">
        <title>Pseudomonas marianensis sp. nov., a marine bacterium isolated from deep-sea sediments of the Mariana Trench.</title>
        <authorList>
            <person name="Wei Y."/>
        </authorList>
    </citation>
    <scope>NUCLEOTIDE SEQUENCE</scope>
    <source>
        <strain evidence="11">PS1</strain>
    </source>
</reference>
<keyword evidence="5 9" id="KW-0472">Membrane</keyword>
<dbReference type="GO" id="GO:0004888">
    <property type="term" value="F:transmembrane signaling receptor activity"/>
    <property type="evidence" value="ECO:0007669"/>
    <property type="project" value="InterPro"/>
</dbReference>
<dbReference type="FunFam" id="1.10.287.950:FF:000001">
    <property type="entry name" value="Methyl-accepting chemotaxis sensory transducer"/>
    <property type="match status" value="1"/>
</dbReference>
<dbReference type="RefSeq" id="WP_243606921.1">
    <property type="nucleotide sequence ID" value="NZ_JALGRD010000008.1"/>
</dbReference>
<dbReference type="GO" id="GO:0016020">
    <property type="term" value="C:membrane"/>
    <property type="evidence" value="ECO:0007669"/>
    <property type="project" value="UniProtKB-SubCell"/>
</dbReference>
<evidence type="ECO:0000256" key="7">
    <source>
        <dbReference type="ARBA" id="ARBA00029447"/>
    </source>
</evidence>
<dbReference type="Gene3D" id="1.10.287.950">
    <property type="entry name" value="Methyl-accepting chemotaxis protein"/>
    <property type="match status" value="1"/>
</dbReference>
<comment type="similarity">
    <text evidence="7">Belongs to the methyl-accepting chemotaxis (MCP) protein family.</text>
</comment>
<dbReference type="Proteomes" id="UP001139682">
    <property type="component" value="Unassembled WGS sequence"/>
</dbReference>
<organism evidence="11 12">
    <name type="scientific">Stutzerimonas marianensis</name>
    <dbReference type="NCBI Taxonomy" id="2929513"/>
    <lineage>
        <taxon>Bacteria</taxon>
        <taxon>Pseudomonadati</taxon>
        <taxon>Pseudomonadota</taxon>
        <taxon>Gammaproteobacteria</taxon>
        <taxon>Pseudomonadales</taxon>
        <taxon>Pseudomonadaceae</taxon>
        <taxon>Stutzerimonas</taxon>
    </lineage>
</organism>
<dbReference type="PROSITE" id="PS50111">
    <property type="entry name" value="CHEMOTAXIS_TRANSDUC_2"/>
    <property type="match status" value="1"/>
</dbReference>
<evidence type="ECO:0000256" key="5">
    <source>
        <dbReference type="ARBA" id="ARBA00023136"/>
    </source>
</evidence>
<dbReference type="EMBL" id="JALGRD010000008">
    <property type="protein sequence ID" value="MCJ0974867.1"/>
    <property type="molecule type" value="Genomic_DNA"/>
</dbReference>
<dbReference type="GO" id="GO:0006935">
    <property type="term" value="P:chemotaxis"/>
    <property type="evidence" value="ECO:0007669"/>
    <property type="project" value="UniProtKB-KW"/>
</dbReference>
<evidence type="ECO:0000256" key="6">
    <source>
        <dbReference type="ARBA" id="ARBA00023224"/>
    </source>
</evidence>
<dbReference type="InterPro" id="IPR004089">
    <property type="entry name" value="MCPsignal_dom"/>
</dbReference>
<evidence type="ECO:0000256" key="3">
    <source>
        <dbReference type="ARBA" id="ARBA00022692"/>
    </source>
</evidence>
<protein>
    <submittedName>
        <fullName evidence="11">Methyl-accepting chemotaxis protein</fullName>
    </submittedName>
</protein>
<dbReference type="AlphaFoldDB" id="A0A9X1W7F3"/>
<keyword evidence="2" id="KW-0145">Chemotaxis</keyword>
<dbReference type="CDD" id="cd11386">
    <property type="entry name" value="MCP_signal"/>
    <property type="match status" value="1"/>
</dbReference>
<name>A0A9X1W7F3_9GAMM</name>
<evidence type="ECO:0000256" key="9">
    <source>
        <dbReference type="SAM" id="Phobius"/>
    </source>
</evidence>
<proteinExistence type="inferred from homology"/>
<dbReference type="SUPFAM" id="SSF58104">
    <property type="entry name" value="Methyl-accepting chemotaxis protein (MCP) signaling domain"/>
    <property type="match status" value="1"/>
</dbReference>
<gene>
    <name evidence="11" type="ORF">MST27_15955</name>
</gene>
<comment type="subcellular location">
    <subcellularLocation>
        <location evidence="1">Membrane</location>
        <topology evidence="1">Multi-pass membrane protein</topology>
    </subcellularLocation>
</comment>
<evidence type="ECO:0000313" key="12">
    <source>
        <dbReference type="Proteomes" id="UP001139682"/>
    </source>
</evidence>
<feature type="transmembrane region" description="Helical" evidence="9">
    <location>
        <begin position="194"/>
        <end position="218"/>
    </location>
</feature>
<comment type="caution">
    <text evidence="11">The sequence shown here is derived from an EMBL/GenBank/DDBJ whole genome shotgun (WGS) entry which is preliminary data.</text>
</comment>
<dbReference type="Pfam" id="PF00015">
    <property type="entry name" value="MCPsignal"/>
    <property type="match status" value="1"/>
</dbReference>
<accession>A0A9X1W7F3</accession>
<keyword evidence="12" id="KW-1185">Reference proteome</keyword>
<keyword evidence="6 8" id="KW-0807">Transducer</keyword>
<evidence type="ECO:0000256" key="2">
    <source>
        <dbReference type="ARBA" id="ARBA00022500"/>
    </source>
</evidence>
<keyword evidence="3 9" id="KW-0812">Transmembrane</keyword>
<dbReference type="InterPro" id="IPR004090">
    <property type="entry name" value="Chemotax_Me-accpt_rcpt"/>
</dbReference>
<evidence type="ECO:0000256" key="4">
    <source>
        <dbReference type="ARBA" id="ARBA00022989"/>
    </source>
</evidence>
<dbReference type="PRINTS" id="PR00260">
    <property type="entry name" value="CHEMTRNSDUCR"/>
</dbReference>